<dbReference type="STRING" id="1399147.P618_200116"/>
<proteinExistence type="inferred from homology"/>
<feature type="domain" description="MPN" evidence="7">
    <location>
        <begin position="102"/>
        <end position="230"/>
    </location>
</feature>
<keyword evidence="3" id="KW-0378">Hydrolase</keyword>
<keyword evidence="9" id="KW-1185">Reference proteome</keyword>
<dbReference type="PROSITE" id="PS50249">
    <property type="entry name" value="MPN"/>
    <property type="match status" value="1"/>
</dbReference>
<evidence type="ECO:0000256" key="2">
    <source>
        <dbReference type="ARBA" id="ARBA00022723"/>
    </source>
</evidence>
<dbReference type="PANTHER" id="PTHR30471:SF3">
    <property type="entry name" value="UPF0758 PROTEIN YEES-RELATED"/>
    <property type="match status" value="1"/>
</dbReference>
<evidence type="ECO:0000313" key="9">
    <source>
        <dbReference type="Proteomes" id="UP000019112"/>
    </source>
</evidence>
<evidence type="ECO:0000259" key="7">
    <source>
        <dbReference type="PROSITE" id="PS50249"/>
    </source>
</evidence>
<dbReference type="Proteomes" id="UP000019112">
    <property type="component" value="Unassembled WGS sequence"/>
</dbReference>
<evidence type="ECO:0000256" key="6">
    <source>
        <dbReference type="RuleBase" id="RU003797"/>
    </source>
</evidence>
<organism evidence="8 9">
    <name type="scientific">Holospora obtusa F1</name>
    <dbReference type="NCBI Taxonomy" id="1399147"/>
    <lineage>
        <taxon>Bacteria</taxon>
        <taxon>Pseudomonadati</taxon>
        <taxon>Pseudomonadota</taxon>
        <taxon>Alphaproteobacteria</taxon>
        <taxon>Holosporales</taxon>
        <taxon>Holosporaceae</taxon>
        <taxon>Holospora</taxon>
    </lineage>
</organism>
<dbReference type="EMBL" id="AWTR02000014">
    <property type="protein sequence ID" value="ETZ07683.1"/>
    <property type="molecule type" value="Genomic_DNA"/>
</dbReference>
<dbReference type="InterPro" id="IPR037518">
    <property type="entry name" value="MPN"/>
</dbReference>
<dbReference type="PANTHER" id="PTHR30471">
    <property type="entry name" value="DNA REPAIR PROTEIN RADC"/>
    <property type="match status" value="1"/>
</dbReference>
<keyword evidence="5" id="KW-0482">Metalloprotease</keyword>
<keyword evidence="2" id="KW-0479">Metal-binding</keyword>
<dbReference type="eggNOG" id="COG2003">
    <property type="taxonomic scope" value="Bacteria"/>
</dbReference>
<keyword evidence="1" id="KW-0645">Protease</keyword>
<dbReference type="Pfam" id="PF04002">
    <property type="entry name" value="RadC"/>
    <property type="match status" value="1"/>
</dbReference>
<dbReference type="PROSITE" id="PS01302">
    <property type="entry name" value="UPF0758"/>
    <property type="match status" value="1"/>
</dbReference>
<dbReference type="InterPro" id="IPR001405">
    <property type="entry name" value="UPF0758"/>
</dbReference>
<dbReference type="GO" id="GO:0046872">
    <property type="term" value="F:metal ion binding"/>
    <property type="evidence" value="ECO:0007669"/>
    <property type="project" value="UniProtKB-KW"/>
</dbReference>
<comment type="caution">
    <text evidence="8">The sequence shown here is derived from an EMBL/GenBank/DDBJ whole genome shotgun (WGS) entry which is preliminary data.</text>
</comment>
<comment type="similarity">
    <text evidence="6">Belongs to the UPF0758 family.</text>
</comment>
<dbReference type="CDD" id="cd08071">
    <property type="entry name" value="MPN_DUF2466"/>
    <property type="match status" value="1"/>
</dbReference>
<dbReference type="NCBIfam" id="TIGR00608">
    <property type="entry name" value="radc"/>
    <property type="match status" value="1"/>
</dbReference>
<evidence type="ECO:0000256" key="3">
    <source>
        <dbReference type="ARBA" id="ARBA00022801"/>
    </source>
</evidence>
<dbReference type="InterPro" id="IPR025657">
    <property type="entry name" value="RadC_JAB"/>
</dbReference>
<dbReference type="Gene3D" id="3.40.140.10">
    <property type="entry name" value="Cytidine Deaminase, domain 2"/>
    <property type="match status" value="1"/>
</dbReference>
<dbReference type="GO" id="GO:0006508">
    <property type="term" value="P:proteolysis"/>
    <property type="evidence" value="ECO:0007669"/>
    <property type="project" value="UniProtKB-KW"/>
</dbReference>
<evidence type="ECO:0000256" key="5">
    <source>
        <dbReference type="ARBA" id="ARBA00023049"/>
    </source>
</evidence>
<keyword evidence="4" id="KW-0862">Zinc</keyword>
<sequence length="256" mass="29573">MKHNEFGMKEKKEKIGREKPLYLGHRQRLKERFLKSPQTLPDYELLELFLGILYPRKDMKPLAKKLLEAHESLSGVFFQSELLSHWGVVCFHEIARRLLIRKIRQAPILNNIEKVIDYAYLSMGHLAQEEFRIFFLNKKYELIQEETVQTGTLDEVALYPRILMGRCLTFNAANLILIHNHPSGDPHPSKADIELTRALEVALIPFQIRILDHIIIGKYAAFSFREEGYLGKSANLQKSCHAFESMGGEKSAPETI</sequence>
<protein>
    <recommendedName>
        <fullName evidence="7">MPN domain-containing protein</fullName>
    </recommendedName>
</protein>
<evidence type="ECO:0000256" key="4">
    <source>
        <dbReference type="ARBA" id="ARBA00022833"/>
    </source>
</evidence>
<gene>
    <name evidence="8" type="ORF">P618_200116</name>
</gene>
<name>W6TEI4_HOLOB</name>
<evidence type="ECO:0000256" key="1">
    <source>
        <dbReference type="ARBA" id="ARBA00022670"/>
    </source>
</evidence>
<dbReference type="AlphaFoldDB" id="W6TEI4"/>
<dbReference type="GO" id="GO:0008237">
    <property type="term" value="F:metallopeptidase activity"/>
    <property type="evidence" value="ECO:0007669"/>
    <property type="project" value="UniProtKB-KW"/>
</dbReference>
<accession>W6TEI4</accession>
<evidence type="ECO:0000313" key="8">
    <source>
        <dbReference type="EMBL" id="ETZ07683.1"/>
    </source>
</evidence>
<reference evidence="8 9" key="1">
    <citation type="journal article" date="2014" name="FEMS Microbiol. Lett.">
        <title>Draft genome sequences of three Holospora species (Holospora obtusa, Holospora undulata, and Holospora elegans), endonuclear symbiotic bacteria of the ciliate Paramecium caudatum.</title>
        <authorList>
            <person name="Dohra H."/>
            <person name="Tanaka K."/>
            <person name="Suzuki T."/>
            <person name="Fujishima M."/>
            <person name="Suzuki H."/>
        </authorList>
    </citation>
    <scope>NUCLEOTIDE SEQUENCE [LARGE SCALE GENOMIC DNA]</scope>
    <source>
        <strain evidence="8 9">F1</strain>
    </source>
</reference>
<dbReference type="InterPro" id="IPR020891">
    <property type="entry name" value="UPF0758_CS"/>
</dbReference>